<organism evidence="1 2">
    <name type="scientific">Gossypium klotzschianum</name>
    <dbReference type="NCBI Taxonomy" id="34286"/>
    <lineage>
        <taxon>Eukaryota</taxon>
        <taxon>Viridiplantae</taxon>
        <taxon>Streptophyta</taxon>
        <taxon>Embryophyta</taxon>
        <taxon>Tracheophyta</taxon>
        <taxon>Spermatophyta</taxon>
        <taxon>Magnoliopsida</taxon>
        <taxon>eudicotyledons</taxon>
        <taxon>Gunneridae</taxon>
        <taxon>Pentapetalae</taxon>
        <taxon>rosids</taxon>
        <taxon>malvids</taxon>
        <taxon>Malvales</taxon>
        <taxon>Malvaceae</taxon>
        <taxon>Malvoideae</taxon>
        <taxon>Gossypium</taxon>
    </lineage>
</organism>
<dbReference type="AlphaFoldDB" id="A0A7J8VZ30"/>
<comment type="caution">
    <text evidence="1">The sequence shown here is derived from an EMBL/GenBank/DDBJ whole genome shotgun (WGS) entry which is preliminary data.</text>
</comment>
<gene>
    <name evidence="1" type="ORF">Goklo_000749</name>
</gene>
<evidence type="ECO:0000313" key="1">
    <source>
        <dbReference type="EMBL" id="MBA0667694.1"/>
    </source>
</evidence>
<sequence>MNTYGARKPYTGLAWSTGIARDNHGR</sequence>
<dbReference type="Proteomes" id="UP000593573">
    <property type="component" value="Unassembled WGS sequence"/>
</dbReference>
<evidence type="ECO:0000313" key="2">
    <source>
        <dbReference type="Proteomes" id="UP000593573"/>
    </source>
</evidence>
<protein>
    <submittedName>
        <fullName evidence="1">Uncharacterized protein</fullName>
    </submittedName>
</protein>
<dbReference type="EMBL" id="JABFAB010000013">
    <property type="protein sequence ID" value="MBA0667694.1"/>
    <property type="molecule type" value="Genomic_DNA"/>
</dbReference>
<name>A0A7J8VZ30_9ROSI</name>
<proteinExistence type="predicted"/>
<keyword evidence="2" id="KW-1185">Reference proteome</keyword>
<reference evidence="1 2" key="1">
    <citation type="journal article" date="2019" name="Genome Biol. Evol.">
        <title>Insights into the evolution of the New World diploid cottons (Gossypium, subgenus Houzingenia) based on genome sequencing.</title>
        <authorList>
            <person name="Grover C.E."/>
            <person name="Arick M.A. 2nd"/>
            <person name="Thrash A."/>
            <person name="Conover J.L."/>
            <person name="Sanders W.S."/>
            <person name="Peterson D.G."/>
            <person name="Frelichowski J.E."/>
            <person name="Scheffler J.A."/>
            <person name="Scheffler B.E."/>
            <person name="Wendel J.F."/>
        </authorList>
    </citation>
    <scope>NUCLEOTIDE SEQUENCE [LARGE SCALE GENOMIC DNA]</scope>
    <source>
        <strain evidence="1">57</strain>
        <tissue evidence="1">Leaf</tissue>
    </source>
</reference>
<accession>A0A7J8VZ30</accession>